<dbReference type="EMBL" id="FXAM01000001">
    <property type="protein sequence ID" value="SMF93551.1"/>
    <property type="molecule type" value="Genomic_DNA"/>
</dbReference>
<evidence type="ECO:0000313" key="1">
    <source>
        <dbReference type="EMBL" id="SMF93551.1"/>
    </source>
</evidence>
<dbReference type="PANTHER" id="PTHR34472">
    <property type="entry name" value="SULFUR CARRIER PROTEIN THIS"/>
    <property type="match status" value="1"/>
</dbReference>
<dbReference type="InterPro" id="IPR003749">
    <property type="entry name" value="ThiS/MoaD-like"/>
</dbReference>
<protein>
    <submittedName>
        <fullName evidence="1">Sulfur carrier protein</fullName>
    </submittedName>
</protein>
<name>A0A1Y6CT04_9GAMM</name>
<dbReference type="RefSeq" id="WP_217807248.1">
    <property type="nucleotide sequence ID" value="NZ_FXAM01000001.1"/>
</dbReference>
<keyword evidence="2" id="KW-1185">Reference proteome</keyword>
<proteinExistence type="predicted"/>
<dbReference type="SUPFAM" id="SSF54285">
    <property type="entry name" value="MoaD/ThiS"/>
    <property type="match status" value="1"/>
</dbReference>
<dbReference type="PANTHER" id="PTHR34472:SF1">
    <property type="entry name" value="SULFUR CARRIER PROTEIN THIS"/>
    <property type="match status" value="1"/>
</dbReference>
<sequence length="67" mass="7287">MSIRITINQKPYDLPEDATLAEALARFGAAPPFAVAVNLQFVHRHLYGETRLRAGDQVEVVQPVAGG</sequence>
<dbReference type="NCBIfam" id="TIGR01683">
    <property type="entry name" value="thiS"/>
    <property type="match status" value="1"/>
</dbReference>
<dbReference type="InterPro" id="IPR010035">
    <property type="entry name" value="Thi_S"/>
</dbReference>
<dbReference type="CDD" id="cd00565">
    <property type="entry name" value="Ubl_ThiS"/>
    <property type="match status" value="1"/>
</dbReference>
<dbReference type="AlphaFoldDB" id="A0A1Y6CT04"/>
<reference evidence="1 2" key="1">
    <citation type="submission" date="2016-12" db="EMBL/GenBank/DDBJ databases">
        <authorList>
            <person name="Song W.-J."/>
            <person name="Kurnit D.M."/>
        </authorList>
    </citation>
    <scope>NUCLEOTIDE SEQUENCE [LARGE SCALE GENOMIC DNA]</scope>
    <source>
        <strain evidence="1 2">175</strain>
    </source>
</reference>
<dbReference type="InterPro" id="IPR016155">
    <property type="entry name" value="Mopterin_synth/thiamin_S_b"/>
</dbReference>
<dbReference type="InterPro" id="IPR012675">
    <property type="entry name" value="Beta-grasp_dom_sf"/>
</dbReference>
<accession>A0A1Y6CT04</accession>
<dbReference type="Pfam" id="PF02597">
    <property type="entry name" value="ThiS"/>
    <property type="match status" value="1"/>
</dbReference>
<organism evidence="1 2">
    <name type="scientific">Methylomagnum ishizawai</name>
    <dbReference type="NCBI Taxonomy" id="1760988"/>
    <lineage>
        <taxon>Bacteria</taxon>
        <taxon>Pseudomonadati</taxon>
        <taxon>Pseudomonadota</taxon>
        <taxon>Gammaproteobacteria</taxon>
        <taxon>Methylococcales</taxon>
        <taxon>Methylococcaceae</taxon>
        <taxon>Methylomagnum</taxon>
    </lineage>
</organism>
<dbReference type="STRING" id="1760988.SAMN02949497_0838"/>
<dbReference type="Gene3D" id="3.10.20.30">
    <property type="match status" value="1"/>
</dbReference>
<evidence type="ECO:0000313" key="2">
    <source>
        <dbReference type="Proteomes" id="UP000192923"/>
    </source>
</evidence>
<gene>
    <name evidence="1" type="ORF">SAMN02949497_0838</name>
</gene>
<dbReference type="Proteomes" id="UP000192923">
    <property type="component" value="Unassembled WGS sequence"/>
</dbReference>